<reference evidence="3 4" key="1">
    <citation type="submission" date="2019-09" db="EMBL/GenBank/DDBJ databases">
        <title>Draft genome sequence of Ginsengibacter sp. BR5-29.</title>
        <authorList>
            <person name="Im W.-T."/>
        </authorList>
    </citation>
    <scope>NUCLEOTIDE SEQUENCE [LARGE SCALE GENOMIC DNA]</scope>
    <source>
        <strain evidence="3 4">BR5-29</strain>
    </source>
</reference>
<accession>A0A5J5IMT6</accession>
<feature type="domain" description="DUF3696" evidence="1">
    <location>
        <begin position="411"/>
        <end position="452"/>
    </location>
</feature>
<dbReference type="InterPro" id="IPR022532">
    <property type="entry name" value="DUF3696"/>
</dbReference>
<dbReference type="InterPro" id="IPR041685">
    <property type="entry name" value="AAA_GajA/Old/RecF-like"/>
</dbReference>
<dbReference type="RefSeq" id="WP_150413323.1">
    <property type="nucleotide sequence ID" value="NZ_VYQF01000001.1"/>
</dbReference>
<organism evidence="3 4">
    <name type="scientific">Ginsengibacter hankyongi</name>
    <dbReference type="NCBI Taxonomy" id="2607284"/>
    <lineage>
        <taxon>Bacteria</taxon>
        <taxon>Pseudomonadati</taxon>
        <taxon>Bacteroidota</taxon>
        <taxon>Chitinophagia</taxon>
        <taxon>Chitinophagales</taxon>
        <taxon>Chitinophagaceae</taxon>
        <taxon>Ginsengibacter</taxon>
    </lineage>
</organism>
<dbReference type="InterPro" id="IPR051396">
    <property type="entry name" value="Bact_Antivir_Def_Nuclease"/>
</dbReference>
<dbReference type="PANTHER" id="PTHR43581">
    <property type="entry name" value="ATP/GTP PHOSPHATASE"/>
    <property type="match status" value="1"/>
</dbReference>
<dbReference type="PANTHER" id="PTHR43581:SF4">
    <property type="entry name" value="ATP_GTP PHOSPHATASE"/>
    <property type="match status" value="1"/>
</dbReference>
<protein>
    <submittedName>
        <fullName evidence="3">DUF3696 domain-containing protein</fullName>
    </submittedName>
</protein>
<dbReference type="Pfam" id="PF12476">
    <property type="entry name" value="DUF3696"/>
    <property type="match status" value="1"/>
</dbReference>
<dbReference type="PIRSF" id="PIRSF034888">
    <property type="entry name" value="P-loop_UCP034888"/>
    <property type="match status" value="1"/>
</dbReference>
<dbReference type="InterPro" id="IPR014592">
    <property type="entry name" value="P-loop_UCP034888"/>
</dbReference>
<name>A0A5J5IMT6_9BACT</name>
<dbReference type="SUPFAM" id="SSF52540">
    <property type="entry name" value="P-loop containing nucleoside triphosphate hydrolases"/>
    <property type="match status" value="1"/>
</dbReference>
<proteinExistence type="predicted"/>
<dbReference type="InterPro" id="IPR027417">
    <property type="entry name" value="P-loop_NTPase"/>
</dbReference>
<evidence type="ECO:0000313" key="4">
    <source>
        <dbReference type="Proteomes" id="UP000326903"/>
    </source>
</evidence>
<gene>
    <name evidence="3" type="ORF">FW778_04145</name>
</gene>
<sequence length="461" mass="53339">MFNLTVNNYRSFQKQNFNFSKINILIGENSGGKSSLLKLLLALKQTIDSPTEVNLKLTGDFTDLGNYEEVVYYRKKNKKIGIGFASGEKYFDYFLNFLNLIEKESTKTRITEIKNILNAYKDSVTNIAFEFSSKLNDHSTIKTVFINDSLGTLEIIQRKGKDDDNVRQLVCDLKFSFKNQVGLIENCTSFKEAFFTLVDSEFRVKCQEQFGANSDYVFYSIAFLLVFQNYIQGQIEKIRFVNPIGTSPKRFYFQEDKKATYKLIDIEKFINVLSDKTLTEKQYKERVDLLNKTIKEFGIADEVSIIKDKQLPVLALNVKTKDFWSNITDVGYGVSLQIPILFQALLSEHYTKEGQTILIEQPEVHLHPSLQAKFIETLLSLGSKNTYFIETHSEHIIRKLQVLVKLKKFGLKPEDITIHYFKREPLKFKITEHKILSDGKLEPIFPKGFFDTSYSLVKQLL</sequence>
<dbReference type="AlphaFoldDB" id="A0A5J5IMT6"/>
<evidence type="ECO:0000259" key="2">
    <source>
        <dbReference type="Pfam" id="PF13175"/>
    </source>
</evidence>
<evidence type="ECO:0000313" key="3">
    <source>
        <dbReference type="EMBL" id="KAA9041234.1"/>
    </source>
</evidence>
<dbReference type="Gene3D" id="3.40.50.300">
    <property type="entry name" value="P-loop containing nucleotide triphosphate hydrolases"/>
    <property type="match status" value="1"/>
</dbReference>
<feature type="domain" description="Endonuclease GajA/Old nuclease/RecF-like AAA" evidence="2">
    <location>
        <begin position="3"/>
        <end position="397"/>
    </location>
</feature>
<dbReference type="EMBL" id="VYQF01000001">
    <property type="protein sequence ID" value="KAA9041234.1"/>
    <property type="molecule type" value="Genomic_DNA"/>
</dbReference>
<dbReference type="Proteomes" id="UP000326903">
    <property type="component" value="Unassembled WGS sequence"/>
</dbReference>
<dbReference type="Pfam" id="PF13175">
    <property type="entry name" value="AAA_15"/>
    <property type="match status" value="1"/>
</dbReference>
<comment type="caution">
    <text evidence="3">The sequence shown here is derived from an EMBL/GenBank/DDBJ whole genome shotgun (WGS) entry which is preliminary data.</text>
</comment>
<keyword evidence="4" id="KW-1185">Reference proteome</keyword>
<evidence type="ECO:0000259" key="1">
    <source>
        <dbReference type="Pfam" id="PF12476"/>
    </source>
</evidence>